<dbReference type="PANTHER" id="PTHR11662:SF399">
    <property type="entry name" value="FI19708P1-RELATED"/>
    <property type="match status" value="1"/>
</dbReference>
<feature type="transmembrane region" description="Helical" evidence="6">
    <location>
        <begin position="195"/>
        <end position="216"/>
    </location>
</feature>
<dbReference type="Gene3D" id="1.20.1250.20">
    <property type="entry name" value="MFS general substrate transporter like domains"/>
    <property type="match status" value="1"/>
</dbReference>
<dbReference type="Proteomes" id="UP001595681">
    <property type="component" value="Unassembled WGS sequence"/>
</dbReference>
<evidence type="ECO:0000256" key="5">
    <source>
        <dbReference type="SAM" id="MobiDB-lite"/>
    </source>
</evidence>
<dbReference type="SUPFAM" id="SSF103473">
    <property type="entry name" value="MFS general substrate transporter"/>
    <property type="match status" value="1"/>
</dbReference>
<evidence type="ECO:0000256" key="3">
    <source>
        <dbReference type="ARBA" id="ARBA00022989"/>
    </source>
</evidence>
<dbReference type="InterPro" id="IPR036259">
    <property type="entry name" value="MFS_trans_sf"/>
</dbReference>
<dbReference type="Pfam" id="PF07690">
    <property type="entry name" value="MFS_1"/>
    <property type="match status" value="1"/>
</dbReference>
<evidence type="ECO:0000256" key="2">
    <source>
        <dbReference type="ARBA" id="ARBA00022692"/>
    </source>
</evidence>
<evidence type="ECO:0000256" key="4">
    <source>
        <dbReference type="ARBA" id="ARBA00023136"/>
    </source>
</evidence>
<dbReference type="InterPro" id="IPR020846">
    <property type="entry name" value="MFS_dom"/>
</dbReference>
<reference evidence="9" key="1">
    <citation type="journal article" date="2019" name="Int. J. Syst. Evol. Microbiol.">
        <title>The Global Catalogue of Microorganisms (GCM) 10K type strain sequencing project: providing services to taxonomists for standard genome sequencing and annotation.</title>
        <authorList>
            <consortium name="The Broad Institute Genomics Platform"/>
            <consortium name="The Broad Institute Genome Sequencing Center for Infectious Disease"/>
            <person name="Wu L."/>
            <person name="Ma J."/>
        </authorList>
    </citation>
    <scope>NUCLEOTIDE SEQUENCE [LARGE SCALE GENOMIC DNA]</scope>
    <source>
        <strain evidence="9">CCM 7491</strain>
    </source>
</reference>
<feature type="domain" description="Major facilitator superfamily (MFS) profile" evidence="7">
    <location>
        <begin position="4"/>
        <end position="217"/>
    </location>
</feature>
<evidence type="ECO:0000313" key="8">
    <source>
        <dbReference type="EMBL" id="MFC3444495.1"/>
    </source>
</evidence>
<dbReference type="InterPro" id="IPR011701">
    <property type="entry name" value="MFS"/>
</dbReference>
<keyword evidence="9" id="KW-1185">Reference proteome</keyword>
<dbReference type="RefSeq" id="WP_380799398.1">
    <property type="nucleotide sequence ID" value="NZ_JBHRVU010000007.1"/>
</dbReference>
<keyword evidence="2 6" id="KW-0812">Transmembrane</keyword>
<comment type="subcellular location">
    <subcellularLocation>
        <location evidence="1">Membrane</location>
        <topology evidence="1">Multi-pass membrane protein</topology>
    </subcellularLocation>
</comment>
<feature type="region of interest" description="Disordered" evidence="5">
    <location>
        <begin position="44"/>
        <end position="69"/>
    </location>
</feature>
<organism evidence="8 9">
    <name type="scientific">Sphingobium rhizovicinum</name>
    <dbReference type="NCBI Taxonomy" id="432308"/>
    <lineage>
        <taxon>Bacteria</taxon>
        <taxon>Pseudomonadati</taxon>
        <taxon>Pseudomonadota</taxon>
        <taxon>Alphaproteobacteria</taxon>
        <taxon>Sphingomonadales</taxon>
        <taxon>Sphingomonadaceae</taxon>
        <taxon>Sphingobium</taxon>
    </lineage>
</organism>
<comment type="caution">
    <text evidence="8">The sequence shown here is derived from an EMBL/GenBank/DDBJ whole genome shotgun (WGS) entry which is preliminary data.</text>
</comment>
<sequence length="217" mass="24032">MSGAVTAMLSGMGIDGYALAVRPLLQLMNGKQHESVDAIAEATKGAAGRTGADQRRYPAQLHGPRSDGRGRAVADAELKISPEMMGFIFSAFSWTYAASQIPGGLLLDRLGTRITYAGSLILWSFFTLLHGIAGNVAMLFGFRWRWGWRKQPCYPCNSRILSRWFPQDERARPIRSMPWGNMRGWPFSRQCCSGWWASFGWRALFLIAGALGMAFAC</sequence>
<dbReference type="PROSITE" id="PS50850">
    <property type="entry name" value="MFS"/>
    <property type="match status" value="1"/>
</dbReference>
<gene>
    <name evidence="8" type="ORF">ACFOKF_25495</name>
</gene>
<dbReference type="InterPro" id="IPR050382">
    <property type="entry name" value="MFS_Na/Anion_cotransporter"/>
</dbReference>
<feature type="transmembrane region" description="Helical" evidence="6">
    <location>
        <begin position="87"/>
        <end position="108"/>
    </location>
</feature>
<accession>A0ABV7NM91</accession>
<evidence type="ECO:0000259" key="7">
    <source>
        <dbReference type="PROSITE" id="PS50850"/>
    </source>
</evidence>
<keyword evidence="3 6" id="KW-1133">Transmembrane helix</keyword>
<evidence type="ECO:0000256" key="6">
    <source>
        <dbReference type="SAM" id="Phobius"/>
    </source>
</evidence>
<dbReference type="PANTHER" id="PTHR11662">
    <property type="entry name" value="SOLUTE CARRIER FAMILY 17"/>
    <property type="match status" value="1"/>
</dbReference>
<feature type="transmembrane region" description="Helical" evidence="6">
    <location>
        <begin position="120"/>
        <end position="142"/>
    </location>
</feature>
<name>A0ABV7NM91_9SPHN</name>
<keyword evidence="4 6" id="KW-0472">Membrane</keyword>
<protein>
    <submittedName>
        <fullName evidence="8">MFS transporter</fullName>
    </submittedName>
</protein>
<evidence type="ECO:0000256" key="1">
    <source>
        <dbReference type="ARBA" id="ARBA00004141"/>
    </source>
</evidence>
<dbReference type="EMBL" id="JBHRVU010000007">
    <property type="protein sequence ID" value="MFC3444495.1"/>
    <property type="molecule type" value="Genomic_DNA"/>
</dbReference>
<proteinExistence type="predicted"/>
<evidence type="ECO:0000313" key="9">
    <source>
        <dbReference type="Proteomes" id="UP001595681"/>
    </source>
</evidence>